<dbReference type="RefSeq" id="WP_093407010.1">
    <property type="nucleotide sequence ID" value="NZ_FOVL01000005.1"/>
</dbReference>
<proteinExistence type="predicted"/>
<dbReference type="PANTHER" id="PTHR24567:SF26">
    <property type="entry name" value="REGULATORY PROTEIN YEIL"/>
    <property type="match status" value="1"/>
</dbReference>
<sequence length="232" mass="27039">MIGENYIDLLRENILFKDLEEEKLQGFLTSFQEEVWPKNTCNITKTPTLFKFYIIAEGRVKIYRVDPESARELTLFLLKKNDVFDILCLLENCEHRVFYETLDEATLLSVPIETMREWIVKFPQINKSLLPYLGRQIRILEEYTSNVVLADISSRLARLILTNINKKSNKLELINDLSNDELANLIGSTRAVVNRHLQQFKKDGILKISRKKVEIKNLELLLKQAEKNHSSG</sequence>
<dbReference type="GO" id="GO:0003677">
    <property type="term" value="F:DNA binding"/>
    <property type="evidence" value="ECO:0007669"/>
    <property type="project" value="UniProtKB-KW"/>
</dbReference>
<dbReference type="PANTHER" id="PTHR24567">
    <property type="entry name" value="CRP FAMILY TRANSCRIPTIONAL REGULATORY PROTEIN"/>
    <property type="match status" value="1"/>
</dbReference>
<keyword evidence="3" id="KW-0804">Transcription</keyword>
<dbReference type="PROSITE" id="PS51063">
    <property type="entry name" value="HTH_CRP_2"/>
    <property type="match status" value="1"/>
</dbReference>
<dbReference type="STRING" id="287099.SAMN05660413_01145"/>
<dbReference type="AlphaFoldDB" id="A0A1I4Z6S3"/>
<dbReference type="InterPro" id="IPR036390">
    <property type="entry name" value="WH_DNA-bd_sf"/>
</dbReference>
<evidence type="ECO:0000259" key="4">
    <source>
        <dbReference type="PROSITE" id="PS50042"/>
    </source>
</evidence>
<dbReference type="InterPro" id="IPR050397">
    <property type="entry name" value="Env_Response_Regulators"/>
</dbReference>
<dbReference type="GO" id="GO:0005829">
    <property type="term" value="C:cytosol"/>
    <property type="evidence" value="ECO:0007669"/>
    <property type="project" value="TreeGrafter"/>
</dbReference>
<feature type="domain" description="HTH crp-type" evidence="5">
    <location>
        <begin position="150"/>
        <end position="219"/>
    </location>
</feature>
<dbReference type="SUPFAM" id="SSF46785">
    <property type="entry name" value="Winged helix' DNA-binding domain"/>
    <property type="match status" value="1"/>
</dbReference>
<dbReference type="InterPro" id="IPR036388">
    <property type="entry name" value="WH-like_DNA-bd_sf"/>
</dbReference>
<dbReference type="CDD" id="cd00038">
    <property type="entry name" value="CAP_ED"/>
    <property type="match status" value="1"/>
</dbReference>
<dbReference type="Gene3D" id="2.60.120.10">
    <property type="entry name" value="Jelly Rolls"/>
    <property type="match status" value="1"/>
</dbReference>
<dbReference type="InterPro" id="IPR014710">
    <property type="entry name" value="RmlC-like_jellyroll"/>
</dbReference>
<evidence type="ECO:0000256" key="2">
    <source>
        <dbReference type="ARBA" id="ARBA00023125"/>
    </source>
</evidence>
<protein>
    <submittedName>
        <fullName evidence="6">CRP/FNR family transcriptional regulator, anaerobic regulatory protein</fullName>
    </submittedName>
</protein>
<dbReference type="SUPFAM" id="SSF51206">
    <property type="entry name" value="cAMP-binding domain-like"/>
    <property type="match status" value="1"/>
</dbReference>
<dbReference type="PROSITE" id="PS50042">
    <property type="entry name" value="CNMP_BINDING_3"/>
    <property type="match status" value="1"/>
</dbReference>
<evidence type="ECO:0000313" key="6">
    <source>
        <dbReference type="EMBL" id="SFN45975.1"/>
    </source>
</evidence>
<feature type="domain" description="Cyclic nucleotide-binding" evidence="4">
    <location>
        <begin position="15"/>
        <end position="136"/>
    </location>
</feature>
<evidence type="ECO:0000256" key="3">
    <source>
        <dbReference type="ARBA" id="ARBA00023163"/>
    </source>
</evidence>
<keyword evidence="7" id="KW-1185">Reference proteome</keyword>
<dbReference type="Pfam" id="PF00027">
    <property type="entry name" value="cNMP_binding"/>
    <property type="match status" value="1"/>
</dbReference>
<evidence type="ECO:0000256" key="1">
    <source>
        <dbReference type="ARBA" id="ARBA00023015"/>
    </source>
</evidence>
<dbReference type="Proteomes" id="UP000199153">
    <property type="component" value="Unassembled WGS sequence"/>
</dbReference>
<name>A0A1I4Z6S3_9FLAO</name>
<keyword evidence="1" id="KW-0805">Transcription regulation</keyword>
<dbReference type="Pfam" id="PF13545">
    <property type="entry name" value="HTH_Crp_2"/>
    <property type="match status" value="1"/>
</dbReference>
<gene>
    <name evidence="6" type="ORF">SAMN05660413_01145</name>
</gene>
<dbReference type="GO" id="GO:0003700">
    <property type="term" value="F:DNA-binding transcription factor activity"/>
    <property type="evidence" value="ECO:0007669"/>
    <property type="project" value="TreeGrafter"/>
</dbReference>
<dbReference type="InterPro" id="IPR012318">
    <property type="entry name" value="HTH_CRP"/>
</dbReference>
<accession>A0A1I4Z6S3</accession>
<evidence type="ECO:0000313" key="7">
    <source>
        <dbReference type="Proteomes" id="UP000199153"/>
    </source>
</evidence>
<dbReference type="InterPro" id="IPR000595">
    <property type="entry name" value="cNMP-bd_dom"/>
</dbReference>
<organism evidence="6 7">
    <name type="scientific">Salegentibacter flavus</name>
    <dbReference type="NCBI Taxonomy" id="287099"/>
    <lineage>
        <taxon>Bacteria</taxon>
        <taxon>Pseudomonadati</taxon>
        <taxon>Bacteroidota</taxon>
        <taxon>Flavobacteriia</taxon>
        <taxon>Flavobacteriales</taxon>
        <taxon>Flavobacteriaceae</taxon>
        <taxon>Salegentibacter</taxon>
    </lineage>
</organism>
<reference evidence="6 7" key="1">
    <citation type="submission" date="2016-10" db="EMBL/GenBank/DDBJ databases">
        <authorList>
            <person name="de Groot N.N."/>
        </authorList>
    </citation>
    <scope>NUCLEOTIDE SEQUENCE [LARGE SCALE GENOMIC DNA]</scope>
    <source>
        <strain evidence="6 7">DSM 17794</strain>
    </source>
</reference>
<dbReference type="InterPro" id="IPR018490">
    <property type="entry name" value="cNMP-bd_dom_sf"/>
</dbReference>
<dbReference type="Gene3D" id="1.10.10.10">
    <property type="entry name" value="Winged helix-like DNA-binding domain superfamily/Winged helix DNA-binding domain"/>
    <property type="match status" value="1"/>
</dbReference>
<dbReference type="EMBL" id="FOVL01000005">
    <property type="protein sequence ID" value="SFN45975.1"/>
    <property type="molecule type" value="Genomic_DNA"/>
</dbReference>
<dbReference type="OrthoDB" id="1426605at2"/>
<dbReference type="SMART" id="SM00419">
    <property type="entry name" value="HTH_CRP"/>
    <property type="match status" value="1"/>
</dbReference>
<evidence type="ECO:0000259" key="5">
    <source>
        <dbReference type="PROSITE" id="PS51063"/>
    </source>
</evidence>
<keyword evidence="2" id="KW-0238">DNA-binding</keyword>